<accession>A0ABQ0Q735</accession>
<sequence>MNAYVAGHTANDFEVVGEVISTISASYTMNNFSGSPWFSAAIDKEAAPLPFKEYKVPFHQTIKLGETVKLDGLDGGYVTFALQNQPVYYHGARVH</sequence>
<dbReference type="EMBL" id="BAQW01000001">
    <property type="protein sequence ID" value="GBR07515.1"/>
    <property type="molecule type" value="Genomic_DNA"/>
</dbReference>
<comment type="caution">
    <text evidence="1">The sequence shown here is derived from an EMBL/GenBank/DDBJ whole genome shotgun (WGS) entry which is preliminary data.</text>
</comment>
<organism evidence="1 2">
    <name type="scientific">Gluconobacter frateurii NRIC 0228</name>
    <dbReference type="NCBI Taxonomy" id="1307946"/>
    <lineage>
        <taxon>Bacteria</taxon>
        <taxon>Pseudomonadati</taxon>
        <taxon>Pseudomonadota</taxon>
        <taxon>Alphaproteobacteria</taxon>
        <taxon>Acetobacterales</taxon>
        <taxon>Acetobacteraceae</taxon>
        <taxon>Gluconobacter</taxon>
    </lineage>
</organism>
<reference evidence="1" key="1">
    <citation type="submission" date="2013-04" db="EMBL/GenBank/DDBJ databases">
        <title>The genome sequencing project of 58 acetic acid bacteria.</title>
        <authorList>
            <person name="Okamoto-Kainuma A."/>
            <person name="Ishikawa M."/>
            <person name="Umino S."/>
            <person name="Koizumi Y."/>
            <person name="Shiwa Y."/>
            <person name="Yoshikawa H."/>
            <person name="Matsutani M."/>
            <person name="Matsushita K."/>
        </authorList>
    </citation>
    <scope>NUCLEOTIDE SEQUENCE</scope>
    <source>
        <strain evidence="1">NRIC 0228</strain>
    </source>
</reference>
<keyword evidence="2" id="KW-1185">Reference proteome</keyword>
<name>A0ABQ0Q735_9PROT</name>
<dbReference type="Proteomes" id="UP001061070">
    <property type="component" value="Unassembled WGS sequence"/>
</dbReference>
<evidence type="ECO:0000313" key="1">
    <source>
        <dbReference type="EMBL" id="GBR07515.1"/>
    </source>
</evidence>
<protein>
    <submittedName>
        <fullName evidence="1">Uncharacterized protein</fullName>
    </submittedName>
</protein>
<evidence type="ECO:0000313" key="2">
    <source>
        <dbReference type="Proteomes" id="UP001061070"/>
    </source>
</evidence>
<proteinExistence type="predicted"/>
<gene>
    <name evidence="1" type="ORF">AA0228_0029</name>
</gene>